<gene>
    <name evidence="2" type="ORF">SAMN02745729_102217</name>
</gene>
<accession>A0A1H4A0E2</accession>
<dbReference type="AlphaFoldDB" id="A0A1H4A0E2"/>
<evidence type="ECO:0000259" key="1">
    <source>
        <dbReference type="Pfam" id="PF10547"/>
    </source>
</evidence>
<dbReference type="Proteomes" id="UP000242469">
    <property type="component" value="Unassembled WGS sequence"/>
</dbReference>
<reference evidence="3" key="1">
    <citation type="submission" date="2016-10" db="EMBL/GenBank/DDBJ databases">
        <authorList>
            <person name="Varghese N."/>
            <person name="Submissions S."/>
        </authorList>
    </citation>
    <scope>NUCLEOTIDE SEQUENCE [LARGE SCALE GENOMIC DNA]</scope>
    <source>
        <strain evidence="3">DSM 11526</strain>
    </source>
</reference>
<sequence>MKSPIHISIAFGDAILPVIDCEDGYKRVPLKPISDQIGLDWVSQRRKIKDNEYLTNRLGLLLVGVKPYQNPESQGEKAQYCIRVDRVTAFLNIINPLKIRGMGNHEAADWLEAKHSEWDDALHHYETDGFAIKESQDARQLINTLSQIDRIKDPTIKRIAAQKANAAFAIEIPIGNQQGLDV</sequence>
<organism evidence="2 3">
    <name type="scientific">Marinobacterium iners DSM 11526</name>
    <dbReference type="NCBI Taxonomy" id="1122198"/>
    <lineage>
        <taxon>Bacteria</taxon>
        <taxon>Pseudomonadati</taxon>
        <taxon>Pseudomonadota</taxon>
        <taxon>Gammaproteobacteria</taxon>
        <taxon>Oceanospirillales</taxon>
        <taxon>Oceanospirillaceae</taxon>
        <taxon>Marinobacterium</taxon>
    </lineage>
</organism>
<dbReference type="STRING" id="1122198.SAMN02745729_102217"/>
<proteinExistence type="predicted"/>
<evidence type="ECO:0000313" key="2">
    <source>
        <dbReference type="EMBL" id="SEA28944.1"/>
    </source>
</evidence>
<protein>
    <submittedName>
        <fullName evidence="2">P22_AR N-terminal domain-containing protein</fullName>
    </submittedName>
</protein>
<feature type="domain" description="Antirepressor protein ant N-terminal" evidence="1">
    <location>
        <begin position="9"/>
        <end position="129"/>
    </location>
</feature>
<keyword evidence="3" id="KW-1185">Reference proteome</keyword>
<dbReference type="Pfam" id="PF10547">
    <property type="entry name" value="P22_AR_N"/>
    <property type="match status" value="1"/>
</dbReference>
<evidence type="ECO:0000313" key="3">
    <source>
        <dbReference type="Proteomes" id="UP000242469"/>
    </source>
</evidence>
<name>A0A1H4A0E2_9GAMM</name>
<dbReference type="EMBL" id="FNRJ01000002">
    <property type="protein sequence ID" value="SEA28944.1"/>
    <property type="molecule type" value="Genomic_DNA"/>
</dbReference>
<dbReference type="RefSeq" id="WP_175527573.1">
    <property type="nucleotide sequence ID" value="NZ_FNRJ01000002.1"/>
</dbReference>
<dbReference type="InterPro" id="IPR018875">
    <property type="entry name" value="Antirepressor_Ant_N"/>
</dbReference>